<feature type="transmembrane region" description="Helical" evidence="1">
    <location>
        <begin position="197"/>
        <end position="216"/>
    </location>
</feature>
<dbReference type="Proteomes" id="UP000683925">
    <property type="component" value="Unassembled WGS sequence"/>
</dbReference>
<gene>
    <name evidence="2" type="ORF">POCTA_138.1.T1180162</name>
</gene>
<evidence type="ECO:0000313" key="3">
    <source>
        <dbReference type="Proteomes" id="UP000683925"/>
    </source>
</evidence>
<comment type="caution">
    <text evidence="2">The sequence shown here is derived from an EMBL/GenBank/DDBJ whole genome shotgun (WGS) entry which is preliminary data.</text>
</comment>
<sequence length="272" mass="32020">MIEHYIQTSQEQFSLKSKKQVIKTLKSRRLKRKRENLFHIILIQSPRIGNVDIIHQFQEMNSIRGNQYKSLSSNNSHFGTLSMENEVIIYKWDDQTLQQIGSSVYIDSSYNCFNIHLSAFLIFWLIAIKMSNLIYLLCKINNIIVNIHGNHLCLLKLNSYLQQVIIILILFMLSIITITLCSHYFHISMQIQLNGIITLQILIYLLEQILTFTYSLNNRSYNVLFLQITLFNSNIISHHLISLILFPSIFITTFRLILNIHSIQYNKKHRQS</sequence>
<feature type="transmembrane region" description="Helical" evidence="1">
    <location>
        <begin position="236"/>
        <end position="258"/>
    </location>
</feature>
<evidence type="ECO:0008006" key="4">
    <source>
        <dbReference type="Google" id="ProtNLM"/>
    </source>
</evidence>
<keyword evidence="1" id="KW-0472">Membrane</keyword>
<dbReference type="AlphaFoldDB" id="A0A8S1XEC7"/>
<dbReference type="EMBL" id="CAJJDP010000118">
    <property type="protein sequence ID" value="CAD8199112.1"/>
    <property type="molecule type" value="Genomic_DNA"/>
</dbReference>
<evidence type="ECO:0000313" key="2">
    <source>
        <dbReference type="EMBL" id="CAD8199112.1"/>
    </source>
</evidence>
<name>A0A8S1XEC7_PAROT</name>
<accession>A0A8S1XEC7</accession>
<keyword evidence="1" id="KW-0812">Transmembrane</keyword>
<feature type="transmembrane region" description="Helical" evidence="1">
    <location>
        <begin position="117"/>
        <end position="137"/>
    </location>
</feature>
<protein>
    <recommendedName>
        <fullName evidence="4">Transmembrane protein</fullName>
    </recommendedName>
</protein>
<feature type="transmembrane region" description="Helical" evidence="1">
    <location>
        <begin position="164"/>
        <end position="185"/>
    </location>
</feature>
<keyword evidence="1" id="KW-1133">Transmembrane helix</keyword>
<proteinExistence type="predicted"/>
<keyword evidence="3" id="KW-1185">Reference proteome</keyword>
<dbReference type="OrthoDB" id="320211at2759"/>
<reference evidence="2" key="1">
    <citation type="submission" date="2021-01" db="EMBL/GenBank/DDBJ databases">
        <authorList>
            <consortium name="Genoscope - CEA"/>
            <person name="William W."/>
        </authorList>
    </citation>
    <scope>NUCLEOTIDE SEQUENCE</scope>
</reference>
<evidence type="ECO:0000256" key="1">
    <source>
        <dbReference type="SAM" id="Phobius"/>
    </source>
</evidence>
<organism evidence="2 3">
    <name type="scientific">Paramecium octaurelia</name>
    <dbReference type="NCBI Taxonomy" id="43137"/>
    <lineage>
        <taxon>Eukaryota</taxon>
        <taxon>Sar</taxon>
        <taxon>Alveolata</taxon>
        <taxon>Ciliophora</taxon>
        <taxon>Intramacronucleata</taxon>
        <taxon>Oligohymenophorea</taxon>
        <taxon>Peniculida</taxon>
        <taxon>Parameciidae</taxon>
        <taxon>Paramecium</taxon>
    </lineage>
</organism>